<sequence length="159" mass="17693">MPLLYHAIPADGRSDRFGRGRVASSGNARAAIRSPLYRSVSHDNLAVSLMARFEHTGRPVNLNEAIVPFGQGLELRPVPHPDRPASLSTVASSPFQAIQADVKHLPLRLGRGGLVVSPDARAAFLQPFRTINFTQQPRFRSRYPIGCRRTCLVTRRWRC</sequence>
<evidence type="ECO:0000313" key="2">
    <source>
        <dbReference type="Proteomes" id="UP000310158"/>
    </source>
</evidence>
<keyword evidence="2" id="KW-1185">Reference proteome</keyword>
<comment type="caution">
    <text evidence="1">The sequence shown here is derived from an EMBL/GenBank/DDBJ whole genome shotgun (WGS) entry which is preliminary data.</text>
</comment>
<organism evidence="1 2">
    <name type="scientific">Bondarzewia mesenterica</name>
    <dbReference type="NCBI Taxonomy" id="1095465"/>
    <lineage>
        <taxon>Eukaryota</taxon>
        <taxon>Fungi</taxon>
        <taxon>Dikarya</taxon>
        <taxon>Basidiomycota</taxon>
        <taxon>Agaricomycotina</taxon>
        <taxon>Agaricomycetes</taxon>
        <taxon>Russulales</taxon>
        <taxon>Bondarzewiaceae</taxon>
        <taxon>Bondarzewia</taxon>
    </lineage>
</organism>
<dbReference type="Proteomes" id="UP000310158">
    <property type="component" value="Unassembled WGS sequence"/>
</dbReference>
<reference evidence="1 2" key="1">
    <citation type="submission" date="2019-02" db="EMBL/GenBank/DDBJ databases">
        <title>Genome sequencing of the rare red list fungi Bondarzewia mesenterica.</title>
        <authorList>
            <person name="Buettner E."/>
            <person name="Kellner H."/>
        </authorList>
    </citation>
    <scope>NUCLEOTIDE SEQUENCE [LARGE SCALE GENOMIC DNA]</scope>
    <source>
        <strain evidence="1 2">DSM 108281</strain>
    </source>
</reference>
<protein>
    <submittedName>
        <fullName evidence="1">Uncharacterized protein</fullName>
    </submittedName>
</protein>
<proteinExistence type="predicted"/>
<dbReference type="OrthoDB" id="3259646at2759"/>
<dbReference type="AlphaFoldDB" id="A0A4S4LGV4"/>
<accession>A0A4S4LGV4</accession>
<dbReference type="EMBL" id="SGPL01000527">
    <property type="protein sequence ID" value="THH11186.1"/>
    <property type="molecule type" value="Genomic_DNA"/>
</dbReference>
<name>A0A4S4LGV4_9AGAM</name>
<evidence type="ECO:0000313" key="1">
    <source>
        <dbReference type="EMBL" id="THH11186.1"/>
    </source>
</evidence>
<gene>
    <name evidence="1" type="ORF">EW146_g8130</name>
</gene>